<dbReference type="GO" id="GO:0016787">
    <property type="term" value="F:hydrolase activity"/>
    <property type="evidence" value="ECO:0007669"/>
    <property type="project" value="UniProtKB-KW"/>
</dbReference>
<evidence type="ECO:0000259" key="2">
    <source>
        <dbReference type="Pfam" id="PF10370"/>
    </source>
</evidence>
<dbReference type="KEGG" id="rxy:Rxyl_2238"/>
<dbReference type="PhylomeDB" id="Q1ATV3"/>
<dbReference type="SUPFAM" id="SSF56529">
    <property type="entry name" value="FAH"/>
    <property type="match status" value="1"/>
</dbReference>
<dbReference type="Proteomes" id="UP000006637">
    <property type="component" value="Chromosome"/>
</dbReference>
<dbReference type="RefSeq" id="WP_011565189.1">
    <property type="nucleotide sequence ID" value="NC_008148.1"/>
</dbReference>
<proteinExistence type="predicted"/>
<dbReference type="HOGENOM" id="CLU_028458_3_3_11"/>
<evidence type="ECO:0000259" key="1">
    <source>
        <dbReference type="Pfam" id="PF01557"/>
    </source>
</evidence>
<dbReference type="Gene3D" id="3.90.850.10">
    <property type="entry name" value="Fumarylacetoacetase-like, C-terminal domain"/>
    <property type="match status" value="1"/>
</dbReference>
<dbReference type="AlphaFoldDB" id="Q1ATV3"/>
<dbReference type="Pfam" id="PF01557">
    <property type="entry name" value="FAA_hydrolase"/>
    <property type="match status" value="1"/>
</dbReference>
<name>Q1ATV3_RUBXD</name>
<reference evidence="3 4" key="1">
    <citation type="submission" date="2006-06" db="EMBL/GenBank/DDBJ databases">
        <title>Complete sequence of Rubrobacter xylanophilus DSM 9941.</title>
        <authorList>
            <consortium name="US DOE Joint Genome Institute"/>
            <person name="Copeland A."/>
            <person name="Lucas S."/>
            <person name="Lapidus A."/>
            <person name="Barry K."/>
            <person name="Detter J.C."/>
            <person name="Glavina del Rio T."/>
            <person name="Hammon N."/>
            <person name="Israni S."/>
            <person name="Dalin E."/>
            <person name="Tice H."/>
            <person name="Pitluck S."/>
            <person name="Munk A.C."/>
            <person name="Brettin T."/>
            <person name="Bruce D."/>
            <person name="Han C."/>
            <person name="Tapia R."/>
            <person name="Gilna P."/>
            <person name="Schmutz J."/>
            <person name="Larimer F."/>
            <person name="Land M."/>
            <person name="Hauser L."/>
            <person name="Kyrpides N."/>
            <person name="Lykidis A."/>
            <person name="da Costa M.S."/>
            <person name="Rainey F.A."/>
            <person name="Empadinhas N."/>
            <person name="Jolivet E."/>
            <person name="Battista J.R."/>
            <person name="Richardson P."/>
        </authorList>
    </citation>
    <scope>NUCLEOTIDE SEQUENCE [LARGE SCALE GENOMIC DNA]</scope>
    <source>
        <strain evidence="4">DSM 9941 / NBRC 16129 / PRD-1</strain>
    </source>
</reference>
<evidence type="ECO:0000313" key="3">
    <source>
        <dbReference type="EMBL" id="ABG05175.1"/>
    </source>
</evidence>
<dbReference type="OrthoDB" id="2273115at2"/>
<dbReference type="eggNOG" id="COG0179">
    <property type="taxonomic scope" value="Bacteria"/>
</dbReference>
<dbReference type="Pfam" id="PF10370">
    <property type="entry name" value="Rv2993c-like_N"/>
    <property type="match status" value="1"/>
</dbReference>
<feature type="domain" description="Rv2993c-like N-terminal" evidence="2">
    <location>
        <begin position="1"/>
        <end position="63"/>
    </location>
</feature>
<sequence length="320" mass="34850">MRIVRYETGGIERLGVVSGEEIGPLPEGTDVLDLLAADPEERDRIARTAEASVPLTGVRLLAPLQPPTLRDFVVFEEHVEGITRSVSEEGGVPEAWYEIPTFYFGNPYSVIGPQDPVAVPPGCEALDFELEVAAIIGRAGSNLAPEEARGHIAGYTILNDWSARDLQRHEMQIGLGPAKGKDFANTLGPWIVTSDELEPYRRDGRLHLEMEVFVNGEKLGDDTLANMAWSFEELVAYASRGTWVRPGDVLGSGTCGSGCLAELWGRVGRQEPPLLEPGDVVRMTVEGIGTIENRVVEGVSPVPIPRARPAAFRRMRSWGA</sequence>
<dbReference type="InterPro" id="IPR011234">
    <property type="entry name" value="Fumarylacetoacetase-like_C"/>
</dbReference>
<feature type="domain" description="Fumarylacetoacetase-like C-terminal" evidence="1">
    <location>
        <begin position="85"/>
        <end position="296"/>
    </location>
</feature>
<dbReference type="InterPro" id="IPR036663">
    <property type="entry name" value="Fumarylacetoacetase_C_sf"/>
</dbReference>
<protein>
    <submittedName>
        <fullName evidence="3">Fumarylacetoacetate (FAA) hydrolase</fullName>
    </submittedName>
</protein>
<gene>
    <name evidence="3" type="ordered locus">Rxyl_2238</name>
</gene>
<accession>Q1ATV3</accession>
<dbReference type="PANTHER" id="PTHR43211">
    <property type="entry name" value="FUMARYLACETOACETATE HYDROLASE"/>
    <property type="match status" value="1"/>
</dbReference>
<keyword evidence="3" id="KW-0378">Hydrolase</keyword>
<evidence type="ECO:0000313" key="4">
    <source>
        <dbReference type="Proteomes" id="UP000006637"/>
    </source>
</evidence>
<dbReference type="InterPro" id="IPR018833">
    <property type="entry name" value="Rv2993c-like_N"/>
</dbReference>
<organism evidence="3 4">
    <name type="scientific">Rubrobacter xylanophilus (strain DSM 9941 / JCM 11954 / NBRC 16129 / PRD-1)</name>
    <dbReference type="NCBI Taxonomy" id="266117"/>
    <lineage>
        <taxon>Bacteria</taxon>
        <taxon>Bacillati</taxon>
        <taxon>Actinomycetota</taxon>
        <taxon>Rubrobacteria</taxon>
        <taxon>Rubrobacterales</taxon>
        <taxon>Rubrobacteraceae</taxon>
        <taxon>Rubrobacter</taxon>
    </lineage>
</organism>
<dbReference type="PANTHER" id="PTHR43211:SF1">
    <property type="entry name" value="BLL6422 PROTEIN"/>
    <property type="match status" value="1"/>
</dbReference>
<keyword evidence="4" id="KW-1185">Reference proteome</keyword>
<dbReference type="EMBL" id="CP000386">
    <property type="protein sequence ID" value="ABG05175.1"/>
    <property type="molecule type" value="Genomic_DNA"/>
</dbReference>